<dbReference type="GO" id="GO:0031012">
    <property type="term" value="C:extracellular matrix"/>
    <property type="evidence" value="ECO:0007669"/>
    <property type="project" value="TreeGrafter"/>
</dbReference>
<evidence type="ECO:0000313" key="2">
    <source>
        <dbReference type="EMBL" id="CAG2237329.1"/>
    </source>
</evidence>
<dbReference type="Gene3D" id="3.60.10.10">
    <property type="entry name" value="Endonuclease/exonuclease/phosphatase"/>
    <property type="match status" value="1"/>
</dbReference>
<dbReference type="InterPro" id="IPR020847">
    <property type="entry name" value="AP_endonuclease_F1_BS"/>
</dbReference>
<dbReference type="EMBL" id="CAJPWZ010002386">
    <property type="protein sequence ID" value="CAG2237329.1"/>
    <property type="molecule type" value="Genomic_DNA"/>
</dbReference>
<proteinExistence type="predicted"/>
<accession>A0A8S3U911</accession>
<dbReference type="GO" id="GO:0004519">
    <property type="term" value="F:endonuclease activity"/>
    <property type="evidence" value="ECO:0007669"/>
    <property type="project" value="InterPro"/>
</dbReference>
<protein>
    <recommendedName>
        <fullName evidence="1">Endonuclease/exonuclease/phosphatase domain-containing protein</fullName>
    </recommendedName>
</protein>
<sequence>MVSININDLKGEKLELQTYLQTENPDIVALQETKIDKSITTNELIPDTLGYDIYRNDRTGKGGGTMLLARTHLDSAPVKILENGSESIWSKIILQGKHHYIGSWYRPPDASLDQMQLLKDQMDKIKKSGKANIQPCIHVLGDFNYRKINWQSKLNKDTNTCLNSSDGHALLDIINEASAE</sequence>
<dbReference type="OrthoDB" id="6131746at2759"/>
<name>A0A8S3U911_MYTED</name>
<dbReference type="InterPro" id="IPR036691">
    <property type="entry name" value="Endo/exonu/phosph_ase_sf"/>
</dbReference>
<dbReference type="GO" id="GO:0003677">
    <property type="term" value="F:DNA binding"/>
    <property type="evidence" value="ECO:0007669"/>
    <property type="project" value="InterPro"/>
</dbReference>
<dbReference type="GO" id="GO:0007508">
    <property type="term" value="P:larval heart development"/>
    <property type="evidence" value="ECO:0007669"/>
    <property type="project" value="TreeGrafter"/>
</dbReference>
<gene>
    <name evidence="2" type="ORF">MEDL_49757</name>
</gene>
<evidence type="ECO:0000259" key="1">
    <source>
        <dbReference type="Pfam" id="PF03372"/>
    </source>
</evidence>
<dbReference type="AlphaFoldDB" id="A0A8S3U911"/>
<comment type="caution">
    <text evidence="2">The sequence shown here is derived from an EMBL/GenBank/DDBJ whole genome shotgun (WGS) entry which is preliminary data.</text>
</comment>
<dbReference type="Pfam" id="PF03372">
    <property type="entry name" value="Exo_endo_phos"/>
    <property type="match status" value="1"/>
</dbReference>
<feature type="domain" description="Endonuclease/exonuclease/phosphatase" evidence="1">
    <location>
        <begin position="3"/>
        <end position="155"/>
    </location>
</feature>
<dbReference type="Proteomes" id="UP000683360">
    <property type="component" value="Unassembled WGS sequence"/>
</dbReference>
<dbReference type="PANTHER" id="PTHR33395">
    <property type="entry name" value="TRANSCRIPTASE, PUTATIVE-RELATED-RELATED"/>
    <property type="match status" value="1"/>
</dbReference>
<dbReference type="PANTHER" id="PTHR33395:SF22">
    <property type="entry name" value="REVERSE TRANSCRIPTASE DOMAIN-CONTAINING PROTEIN"/>
    <property type="match status" value="1"/>
</dbReference>
<dbReference type="GO" id="GO:0061343">
    <property type="term" value="P:cell adhesion involved in heart morphogenesis"/>
    <property type="evidence" value="ECO:0007669"/>
    <property type="project" value="TreeGrafter"/>
</dbReference>
<dbReference type="InterPro" id="IPR005135">
    <property type="entry name" value="Endo/exonuclease/phosphatase"/>
</dbReference>
<dbReference type="PROSITE" id="PS00726">
    <property type="entry name" value="AP_NUCLEASE_F1_1"/>
    <property type="match status" value="1"/>
</dbReference>
<evidence type="ECO:0000313" key="3">
    <source>
        <dbReference type="Proteomes" id="UP000683360"/>
    </source>
</evidence>
<dbReference type="GO" id="GO:0006281">
    <property type="term" value="P:DNA repair"/>
    <property type="evidence" value="ECO:0007669"/>
    <property type="project" value="InterPro"/>
</dbReference>
<organism evidence="2 3">
    <name type="scientific">Mytilus edulis</name>
    <name type="common">Blue mussel</name>
    <dbReference type="NCBI Taxonomy" id="6550"/>
    <lineage>
        <taxon>Eukaryota</taxon>
        <taxon>Metazoa</taxon>
        <taxon>Spiralia</taxon>
        <taxon>Lophotrochozoa</taxon>
        <taxon>Mollusca</taxon>
        <taxon>Bivalvia</taxon>
        <taxon>Autobranchia</taxon>
        <taxon>Pteriomorphia</taxon>
        <taxon>Mytilida</taxon>
        <taxon>Mytiloidea</taxon>
        <taxon>Mytilidae</taxon>
        <taxon>Mytilinae</taxon>
        <taxon>Mytilus</taxon>
    </lineage>
</organism>
<reference evidence="2" key="1">
    <citation type="submission" date="2021-03" db="EMBL/GenBank/DDBJ databases">
        <authorList>
            <person name="Bekaert M."/>
        </authorList>
    </citation>
    <scope>NUCLEOTIDE SEQUENCE</scope>
</reference>
<keyword evidence="3" id="KW-1185">Reference proteome</keyword>
<dbReference type="SUPFAM" id="SSF56219">
    <property type="entry name" value="DNase I-like"/>
    <property type="match status" value="1"/>
</dbReference>